<evidence type="ECO:0000313" key="4">
    <source>
        <dbReference type="Proteomes" id="UP000199170"/>
    </source>
</evidence>
<dbReference type="Pfam" id="PF23933">
    <property type="entry name" value="DUF7269"/>
    <property type="match status" value="1"/>
</dbReference>
<feature type="compositionally biased region" description="Basic and acidic residues" evidence="1">
    <location>
        <begin position="79"/>
        <end position="88"/>
    </location>
</feature>
<accession>A0A1H3CXU2</accession>
<dbReference type="Proteomes" id="UP000199170">
    <property type="component" value="Unassembled WGS sequence"/>
</dbReference>
<feature type="region of interest" description="Disordered" evidence="1">
    <location>
        <begin position="195"/>
        <end position="228"/>
    </location>
</feature>
<keyword evidence="4" id="KW-1185">Reference proteome</keyword>
<evidence type="ECO:0000256" key="1">
    <source>
        <dbReference type="SAM" id="MobiDB-lite"/>
    </source>
</evidence>
<feature type="compositionally biased region" description="Basic residues" evidence="1">
    <location>
        <begin position="90"/>
        <end position="110"/>
    </location>
</feature>
<evidence type="ECO:0000256" key="2">
    <source>
        <dbReference type="SAM" id="Phobius"/>
    </source>
</evidence>
<reference evidence="4" key="1">
    <citation type="submission" date="2016-10" db="EMBL/GenBank/DDBJ databases">
        <authorList>
            <person name="Varghese N."/>
            <person name="Submissions S."/>
        </authorList>
    </citation>
    <scope>NUCLEOTIDE SEQUENCE [LARGE SCALE GENOMIC DNA]</scope>
    <source>
        <strain evidence="4">CGMCC 1.10118</strain>
    </source>
</reference>
<organism evidence="3 4">
    <name type="scientific">Halobellus clavatus</name>
    <dbReference type="NCBI Taxonomy" id="660517"/>
    <lineage>
        <taxon>Archaea</taxon>
        <taxon>Methanobacteriati</taxon>
        <taxon>Methanobacteriota</taxon>
        <taxon>Stenosarchaea group</taxon>
        <taxon>Halobacteria</taxon>
        <taxon>Halobacteriales</taxon>
        <taxon>Haloferacaceae</taxon>
        <taxon>Halobellus</taxon>
    </lineage>
</organism>
<name>A0A1H3CXU2_9EURY</name>
<feature type="transmembrane region" description="Helical" evidence="2">
    <location>
        <begin position="33"/>
        <end position="53"/>
    </location>
</feature>
<gene>
    <name evidence="3" type="ORF">SAMN04487946_101260</name>
</gene>
<keyword evidence="2" id="KW-0812">Transmembrane</keyword>
<protein>
    <submittedName>
        <fullName evidence="3">Uncharacterized protein</fullName>
    </submittedName>
</protein>
<proteinExistence type="predicted"/>
<feature type="transmembrane region" description="Helical" evidence="2">
    <location>
        <begin position="7"/>
        <end position="27"/>
    </location>
</feature>
<dbReference type="InterPro" id="IPR055693">
    <property type="entry name" value="DUF7269"/>
</dbReference>
<dbReference type="OrthoDB" id="307812at2157"/>
<keyword evidence="2" id="KW-1133">Transmembrane helix</keyword>
<dbReference type="AlphaFoldDB" id="A0A1H3CXU2"/>
<feature type="region of interest" description="Disordered" evidence="1">
    <location>
        <begin position="64"/>
        <end position="110"/>
    </location>
</feature>
<dbReference type="RefSeq" id="WP_175454527.1">
    <property type="nucleotide sequence ID" value="NZ_FNPB01000001.1"/>
</dbReference>
<keyword evidence="2" id="KW-0472">Membrane</keyword>
<sequence length="228" mass="24208">MNESDVLTALGGLGVLLGIAGFAGVLIPGLNASFVFVALVGVLAGVQGARYLIRRSGLDYAATDPGDPERRYQVPVPGDEIRGHDGYRSGRGRAGRRRSGSGRRRRGRVPRTLRRRIEAATVETIRLREHCSAAEAERRIEAGTWTDDPIAARYLGADVPLSLSTRVRRLLARSPRQAQAARALDALEALRNESAERAAIGSGGTADRADGDADAEADGANSVAEGRT</sequence>
<evidence type="ECO:0000313" key="3">
    <source>
        <dbReference type="EMBL" id="SDX59042.1"/>
    </source>
</evidence>
<dbReference type="STRING" id="660517.SAMN04487946_101260"/>
<dbReference type="EMBL" id="FNPB01000001">
    <property type="protein sequence ID" value="SDX59042.1"/>
    <property type="molecule type" value="Genomic_DNA"/>
</dbReference>